<gene>
    <name evidence="6" type="primary">rplW</name>
    <name evidence="7" type="ORF">SAMN05216403_103147</name>
</gene>
<comment type="function">
    <text evidence="6">One of the early assembly proteins it binds 23S rRNA. One of the proteins that surrounds the polypeptide exit tunnel on the outside of the ribosome. Forms the main docking site for trigger factor binding to the ribosome.</text>
</comment>
<keyword evidence="2 6" id="KW-0699">rRNA-binding</keyword>
<keyword evidence="5 6" id="KW-0687">Ribonucleoprotein</keyword>
<sequence>MSGQTFNPERLMQVILSPQISEKATFIGEKHNQIIFRVAPDATKPEVKAAVELIWKNQKVEVESVRISNVKGKEKRFGRFMGRRGGWKKAYISIKAGQEINFSEISQGEVK</sequence>
<dbReference type="NCBIfam" id="NF004359">
    <property type="entry name" value="PRK05738.1-3"/>
    <property type="match status" value="1"/>
</dbReference>
<dbReference type="RefSeq" id="WP_011380125.1">
    <property type="nucleotide sequence ID" value="NC_007614.1"/>
</dbReference>
<dbReference type="Gene3D" id="3.30.70.330">
    <property type="match status" value="1"/>
</dbReference>
<dbReference type="GO" id="GO:0019843">
    <property type="term" value="F:rRNA binding"/>
    <property type="evidence" value="ECO:0007669"/>
    <property type="project" value="UniProtKB-UniRule"/>
</dbReference>
<dbReference type="GO" id="GO:0003735">
    <property type="term" value="F:structural constituent of ribosome"/>
    <property type="evidence" value="ECO:0007669"/>
    <property type="project" value="InterPro"/>
</dbReference>
<dbReference type="OrthoDB" id="9793353at2"/>
<dbReference type="InterPro" id="IPR012677">
    <property type="entry name" value="Nucleotide-bd_a/b_plait_sf"/>
</dbReference>
<proteinExistence type="inferred from homology"/>
<dbReference type="NCBIfam" id="NF004363">
    <property type="entry name" value="PRK05738.2-4"/>
    <property type="match status" value="1"/>
</dbReference>
<dbReference type="KEGG" id="nmu:Nmul_A0769"/>
<evidence type="ECO:0000256" key="2">
    <source>
        <dbReference type="ARBA" id="ARBA00022730"/>
    </source>
</evidence>
<evidence type="ECO:0000256" key="1">
    <source>
        <dbReference type="ARBA" id="ARBA00006700"/>
    </source>
</evidence>
<evidence type="ECO:0000256" key="3">
    <source>
        <dbReference type="ARBA" id="ARBA00022884"/>
    </source>
</evidence>
<dbReference type="SMR" id="A0A1H5SZ80"/>
<evidence type="ECO:0000313" key="8">
    <source>
        <dbReference type="Proteomes" id="UP000236751"/>
    </source>
</evidence>
<dbReference type="EMBL" id="FNVK01000003">
    <property type="protein sequence ID" value="SEF55893.1"/>
    <property type="molecule type" value="Genomic_DNA"/>
</dbReference>
<accession>A0A1H5SZ80</accession>
<dbReference type="Proteomes" id="UP000236751">
    <property type="component" value="Unassembled WGS sequence"/>
</dbReference>
<evidence type="ECO:0000256" key="5">
    <source>
        <dbReference type="ARBA" id="ARBA00023274"/>
    </source>
</evidence>
<evidence type="ECO:0000256" key="6">
    <source>
        <dbReference type="HAMAP-Rule" id="MF_01369"/>
    </source>
</evidence>
<dbReference type="GO" id="GO:0006412">
    <property type="term" value="P:translation"/>
    <property type="evidence" value="ECO:0007669"/>
    <property type="project" value="UniProtKB-UniRule"/>
</dbReference>
<keyword evidence="4 6" id="KW-0689">Ribosomal protein</keyword>
<dbReference type="HAMAP" id="MF_01369_B">
    <property type="entry name" value="Ribosomal_uL23_B"/>
    <property type="match status" value="1"/>
</dbReference>
<organism evidence="7 8">
    <name type="scientific">Nitrosospira multiformis (strain ATCC 25196 / NCIMB 11849 / C 71)</name>
    <dbReference type="NCBI Taxonomy" id="323848"/>
    <lineage>
        <taxon>Bacteria</taxon>
        <taxon>Pseudomonadati</taxon>
        <taxon>Pseudomonadota</taxon>
        <taxon>Betaproteobacteria</taxon>
        <taxon>Nitrosomonadales</taxon>
        <taxon>Nitrosomonadaceae</taxon>
        <taxon>Nitrosospira</taxon>
    </lineage>
</organism>
<dbReference type="InterPro" id="IPR012678">
    <property type="entry name" value="Ribosomal_uL23/eL15/eS24_sf"/>
</dbReference>
<keyword evidence="3 6" id="KW-0694">RNA-binding</keyword>
<name>A0A1H5SZ80_NITMU</name>
<dbReference type="Pfam" id="PF00276">
    <property type="entry name" value="Ribosomal_L23"/>
    <property type="match status" value="1"/>
</dbReference>
<evidence type="ECO:0000313" key="7">
    <source>
        <dbReference type="EMBL" id="SEF55893.1"/>
    </source>
</evidence>
<reference evidence="7 8" key="1">
    <citation type="submission" date="2016-10" db="EMBL/GenBank/DDBJ databases">
        <authorList>
            <person name="de Groot N.N."/>
        </authorList>
    </citation>
    <scope>NUCLEOTIDE SEQUENCE [LARGE SCALE GENOMIC DNA]</scope>
    <source>
        <strain evidence="7 8">Nl13</strain>
    </source>
</reference>
<dbReference type="AlphaFoldDB" id="A0A1H5SZ80"/>
<dbReference type="GO" id="GO:1990904">
    <property type="term" value="C:ribonucleoprotein complex"/>
    <property type="evidence" value="ECO:0007669"/>
    <property type="project" value="UniProtKB-KW"/>
</dbReference>
<protein>
    <recommendedName>
        <fullName evidence="6">Large ribosomal subunit protein uL23</fullName>
    </recommendedName>
</protein>
<dbReference type="GO" id="GO:0005840">
    <property type="term" value="C:ribosome"/>
    <property type="evidence" value="ECO:0007669"/>
    <property type="project" value="UniProtKB-KW"/>
</dbReference>
<evidence type="ECO:0000256" key="4">
    <source>
        <dbReference type="ARBA" id="ARBA00022980"/>
    </source>
</evidence>
<comment type="subunit">
    <text evidence="6">Part of the 50S ribosomal subunit. Contacts protein L29, and trigger factor when it is bound to the ribosome.</text>
</comment>
<comment type="similarity">
    <text evidence="1 6">Belongs to the universal ribosomal protein uL23 family.</text>
</comment>
<dbReference type="SUPFAM" id="SSF54189">
    <property type="entry name" value="Ribosomal proteins S24e, L23 and L15e"/>
    <property type="match status" value="1"/>
</dbReference>
<dbReference type="FunFam" id="3.30.70.330:FF:000001">
    <property type="entry name" value="50S ribosomal protein L23"/>
    <property type="match status" value="1"/>
</dbReference>
<dbReference type="InterPro" id="IPR013025">
    <property type="entry name" value="Ribosomal_uL23-like"/>
</dbReference>